<reference evidence="1 2" key="1">
    <citation type="journal article" date="2021" name="Comput. Struct. Biotechnol. J.">
        <title>De novo genome assembly of the potent medicinal plant Rehmannia glutinosa using nanopore technology.</title>
        <authorList>
            <person name="Ma L."/>
            <person name="Dong C."/>
            <person name="Song C."/>
            <person name="Wang X."/>
            <person name="Zheng X."/>
            <person name="Niu Y."/>
            <person name="Chen S."/>
            <person name="Feng W."/>
        </authorList>
    </citation>
    <scope>NUCLEOTIDE SEQUENCE [LARGE SCALE GENOMIC DNA]</scope>
    <source>
        <strain evidence="1">DH-2019</strain>
    </source>
</reference>
<dbReference type="InterPro" id="IPR012337">
    <property type="entry name" value="RNaseH-like_sf"/>
</dbReference>
<evidence type="ECO:0000313" key="1">
    <source>
        <dbReference type="EMBL" id="KAK6124618.1"/>
    </source>
</evidence>
<keyword evidence="2" id="KW-1185">Reference proteome</keyword>
<proteinExistence type="predicted"/>
<name>A0ABR0UQB0_REHGL</name>
<protein>
    <recommendedName>
        <fullName evidence="3">DUF4371 domain-containing protein</fullName>
    </recommendedName>
</protein>
<dbReference type="EMBL" id="JABTTQ020002345">
    <property type="protein sequence ID" value="KAK6124618.1"/>
    <property type="molecule type" value="Genomic_DNA"/>
</dbReference>
<gene>
    <name evidence="1" type="ORF">DH2020_041641</name>
</gene>
<dbReference type="PANTHER" id="PTHR45749:SF35">
    <property type="entry name" value="AC-LIKE TRANSPOSASE-RELATED"/>
    <property type="match status" value="1"/>
</dbReference>
<dbReference type="Proteomes" id="UP001318860">
    <property type="component" value="Unassembled WGS sequence"/>
</dbReference>
<organism evidence="1 2">
    <name type="scientific">Rehmannia glutinosa</name>
    <name type="common">Chinese foxglove</name>
    <dbReference type="NCBI Taxonomy" id="99300"/>
    <lineage>
        <taxon>Eukaryota</taxon>
        <taxon>Viridiplantae</taxon>
        <taxon>Streptophyta</taxon>
        <taxon>Embryophyta</taxon>
        <taxon>Tracheophyta</taxon>
        <taxon>Spermatophyta</taxon>
        <taxon>Magnoliopsida</taxon>
        <taxon>eudicotyledons</taxon>
        <taxon>Gunneridae</taxon>
        <taxon>Pentapetalae</taxon>
        <taxon>asterids</taxon>
        <taxon>lamiids</taxon>
        <taxon>Lamiales</taxon>
        <taxon>Orobanchaceae</taxon>
        <taxon>Rehmannieae</taxon>
        <taxon>Rehmannia</taxon>
    </lineage>
</organism>
<accession>A0ABR0UQB0</accession>
<evidence type="ECO:0008006" key="3">
    <source>
        <dbReference type="Google" id="ProtNLM"/>
    </source>
</evidence>
<dbReference type="SUPFAM" id="SSF53098">
    <property type="entry name" value="Ribonuclease H-like"/>
    <property type="match status" value="1"/>
</dbReference>
<dbReference type="PANTHER" id="PTHR45749">
    <property type="match status" value="1"/>
</dbReference>
<evidence type="ECO:0000313" key="2">
    <source>
        <dbReference type="Proteomes" id="UP001318860"/>
    </source>
</evidence>
<sequence length="366" mass="42222">MTLVIICVDVFKSPLKVEEYFLGFLNVDDTKGQWLFEELQNVLNSLGLDIDNVRGQGYDNGANMKGRHQGVQKRLLDINPRALYTPCGCHCLNLTLCDIANSCGKAKDFFGVIQRIYTLFSHSTKRWKILVDHVTLKGLTLKPLSTTRWESRIESVKAITLQTQQVREALLELAERDIDSKIRSEVKSLASFELGNFEFLIGMVIWFNILSKVNFVSKSLQSEDMLIDVAMIKVKGLIASFEEYREIGFREAINTAKELASSMEIDPIFPERRQIHRKRHFDELSCELSQQISPEEYFRVHYFLYIVDQTIGSLKKRFEQYEEYEDLFGFLFTVDRLNSLIDGDLKAKCKTLKKKLQKRESVGQGT</sequence>
<comment type="caution">
    <text evidence="1">The sequence shown here is derived from an EMBL/GenBank/DDBJ whole genome shotgun (WGS) entry which is preliminary data.</text>
</comment>